<sequence length="68" mass="7734">MGFPLVAARVISLSLRIAFLRLNSVVATFTLAAIFAPARTRLLPVFELYTYIFGWIFFGRFLRGAFVF</sequence>
<keyword evidence="1" id="KW-0472">Membrane</keyword>
<dbReference type="EMBL" id="GGEC01083626">
    <property type="protein sequence ID" value="MBX64110.1"/>
    <property type="molecule type" value="Transcribed_RNA"/>
</dbReference>
<feature type="transmembrane region" description="Helical" evidence="1">
    <location>
        <begin position="48"/>
        <end position="66"/>
    </location>
</feature>
<name>A0A2P2QAT2_RHIMU</name>
<organism evidence="2">
    <name type="scientific">Rhizophora mucronata</name>
    <name type="common">Asiatic mangrove</name>
    <dbReference type="NCBI Taxonomy" id="61149"/>
    <lineage>
        <taxon>Eukaryota</taxon>
        <taxon>Viridiplantae</taxon>
        <taxon>Streptophyta</taxon>
        <taxon>Embryophyta</taxon>
        <taxon>Tracheophyta</taxon>
        <taxon>Spermatophyta</taxon>
        <taxon>Magnoliopsida</taxon>
        <taxon>eudicotyledons</taxon>
        <taxon>Gunneridae</taxon>
        <taxon>Pentapetalae</taxon>
        <taxon>rosids</taxon>
        <taxon>fabids</taxon>
        <taxon>Malpighiales</taxon>
        <taxon>Rhizophoraceae</taxon>
        <taxon>Rhizophora</taxon>
    </lineage>
</organism>
<evidence type="ECO:0000313" key="2">
    <source>
        <dbReference type="EMBL" id="MBX64110.1"/>
    </source>
</evidence>
<evidence type="ECO:0000256" key="1">
    <source>
        <dbReference type="SAM" id="Phobius"/>
    </source>
</evidence>
<reference evidence="2" key="1">
    <citation type="submission" date="2018-02" db="EMBL/GenBank/DDBJ databases">
        <title>Rhizophora mucronata_Transcriptome.</title>
        <authorList>
            <person name="Meera S.P."/>
            <person name="Sreeshan A."/>
            <person name="Augustine A."/>
        </authorList>
    </citation>
    <scope>NUCLEOTIDE SEQUENCE</scope>
    <source>
        <tissue evidence="2">Leaf</tissue>
    </source>
</reference>
<accession>A0A2P2QAT2</accession>
<proteinExistence type="predicted"/>
<keyword evidence="1" id="KW-0812">Transmembrane</keyword>
<protein>
    <submittedName>
        <fullName evidence="2">Uncharacterized protein</fullName>
    </submittedName>
</protein>
<keyword evidence="1" id="KW-1133">Transmembrane helix</keyword>
<feature type="transmembrane region" description="Helical" evidence="1">
    <location>
        <begin position="18"/>
        <end position="36"/>
    </location>
</feature>
<dbReference type="AlphaFoldDB" id="A0A2P2QAT2"/>